<dbReference type="SUPFAM" id="SSF56349">
    <property type="entry name" value="DNA breaking-rejoining enzymes"/>
    <property type="match status" value="1"/>
</dbReference>
<keyword evidence="1" id="KW-0233">DNA recombination</keyword>
<dbReference type="InterPro" id="IPR013762">
    <property type="entry name" value="Integrase-like_cat_sf"/>
</dbReference>
<organism evidence="2 3">
    <name type="scientific">Shewanella khirikhana</name>
    <dbReference type="NCBI Taxonomy" id="1965282"/>
    <lineage>
        <taxon>Bacteria</taxon>
        <taxon>Pseudomonadati</taxon>
        <taxon>Pseudomonadota</taxon>
        <taxon>Gammaproteobacteria</taxon>
        <taxon>Alteromonadales</taxon>
        <taxon>Shewanellaceae</taxon>
        <taxon>Shewanella</taxon>
    </lineage>
</organism>
<dbReference type="CDD" id="cd00397">
    <property type="entry name" value="DNA_BRE_C"/>
    <property type="match status" value="1"/>
</dbReference>
<reference evidence="3" key="1">
    <citation type="submission" date="2017-03" db="EMBL/GenBank/DDBJ databases">
        <title>Full genome sequence of a non-lethal Shewanella isolate that potentiates virulence of Vibio parahaemolyticus causing acute hepatopancreatic necrosis disease (AHPND) in shrimp.</title>
        <authorList>
            <person name="Prachumwat A."/>
            <person name="Sritunyalucksana K."/>
        </authorList>
    </citation>
    <scope>NUCLEOTIDE SEQUENCE [LARGE SCALE GENOMIC DNA]</scope>
    <source>
        <strain evidence="3">TH2012</strain>
    </source>
</reference>
<name>A0ABN5TXH8_9GAMM</name>
<dbReference type="RefSeq" id="WP_126167763.1">
    <property type="nucleotide sequence ID" value="NZ_CP020373.1"/>
</dbReference>
<keyword evidence="3" id="KW-1185">Reference proteome</keyword>
<evidence type="ECO:0000313" key="3">
    <source>
        <dbReference type="Proteomes" id="UP000278437"/>
    </source>
</evidence>
<gene>
    <name evidence="2" type="ORF">STH12_02405</name>
</gene>
<sequence length="1030" mass="118847">MENPLILPMEQKSLVRLLGHQSRTAIRQKNYTQTIKKALAVLENYLPELFEAEPKCDRFAEIWPQVDSALRQVLKSETSYRRGYSFICQQLETGNRQGLWQINPPADYLTLRRARPLRSLAWQLRTFRFASKAFGWLDTLDQTSDPQQCFARLLMSCICYGGLNKPALWPALAKALTEEKPLRGNKDLCWLTLRPKPGKDFPSNLYTDHGGLGPNKAQVEVQFFPDPISFGIIKQFLNCRSTSWRYPKSIKTCVEIIKSELKIEIPLSQLRQGGICFAEMQHNIELPQVLVEFALGRQKSASLPNEYWLRLFKSTTGSCHINNFAKFEQWYGLKLTGISTKFSPRSPRQGNRYLLNQIKEILKKDTAKNQGKSHVVRKLKELANASLRPNEEILLQWLLHHLTYVKNKVSTAGRYFGAIGGAWLAATADIDLYSLSSDDFIELYQEVLNRTNSQREQHYKACRFENLHTFAQQNFDLPPLCQPLSEGSDIIPHVSAAIVDETLFLALLRQIDCLEDLNFAAKRMLKCFLIIAYRTGLRPGEVAKLRLKDIEPSSVGWLFVRESRHGHNKTESALRKVPLFPLLTDHEKTLVGDHLRERLLTCHNNYAELLIHSEGNPFEVVNTRQISGMVKEMLSQLSGGIYYRLYHLRHTALSRMQLLAHDDLIELPEVAQAMLPYTPTQRKIINKLIFGEGRLRDRYFALAVFAGHSTPDTTLRSYLHFTDLLLGSHLAVNAQEISASTARMVLGVRPHRYKKMRKSGTITPERLLPFFRKRLLPFISPVNSIRQITASQNNVVEKSSHYIQALAVLNRIERDHDYQEVAAHYRLPTELIERWRNTALALRSLKTPRGIRRLFSTRRASALLPAEPTSIYDRKDIQSALNTCSKIKGSREGKIELRWAIQYCLTHSTSSHTWLYFDNADEFQRFMRLVSQLFPWQRWHLRLRSQYGQPTTRWRPHHHLEITHYTLKKAGEYPDGVGLLFLRHANEQQYIKSRGGAKISQYCSPALQTLFHRLAIILFNAEKISKWERT</sequence>
<proteinExistence type="predicted"/>
<evidence type="ECO:0000256" key="1">
    <source>
        <dbReference type="ARBA" id="ARBA00023172"/>
    </source>
</evidence>
<dbReference type="Gene3D" id="1.10.443.10">
    <property type="entry name" value="Intergrase catalytic core"/>
    <property type="match status" value="1"/>
</dbReference>
<evidence type="ECO:0000313" key="2">
    <source>
        <dbReference type="EMBL" id="AZQ11483.1"/>
    </source>
</evidence>
<dbReference type="InterPro" id="IPR011010">
    <property type="entry name" value="DNA_brk_join_enz"/>
</dbReference>
<dbReference type="Proteomes" id="UP000278437">
    <property type="component" value="Chromosome"/>
</dbReference>
<dbReference type="EMBL" id="CP020373">
    <property type="protein sequence ID" value="AZQ11483.1"/>
    <property type="molecule type" value="Genomic_DNA"/>
</dbReference>
<protein>
    <submittedName>
        <fullName evidence="2">Phage integrase family protein</fullName>
    </submittedName>
</protein>
<accession>A0ABN5TXH8</accession>